<evidence type="ECO:0000313" key="11">
    <source>
        <dbReference type="EMBL" id="KAJ4464770.1"/>
    </source>
</evidence>
<organism evidence="11 12">
    <name type="scientific">Lentinula lateritia</name>
    <dbReference type="NCBI Taxonomy" id="40482"/>
    <lineage>
        <taxon>Eukaryota</taxon>
        <taxon>Fungi</taxon>
        <taxon>Dikarya</taxon>
        <taxon>Basidiomycota</taxon>
        <taxon>Agaricomycotina</taxon>
        <taxon>Agaricomycetes</taxon>
        <taxon>Agaricomycetidae</taxon>
        <taxon>Agaricales</taxon>
        <taxon>Marasmiineae</taxon>
        <taxon>Omphalotaceae</taxon>
        <taxon>Lentinula</taxon>
    </lineage>
</organism>
<dbReference type="SUPFAM" id="SSF53613">
    <property type="entry name" value="Ribokinase-like"/>
    <property type="match status" value="1"/>
</dbReference>
<reference evidence="11" key="1">
    <citation type="submission" date="2022-08" db="EMBL/GenBank/DDBJ databases">
        <authorList>
            <consortium name="DOE Joint Genome Institute"/>
            <person name="Min B."/>
            <person name="Riley R."/>
            <person name="Sierra-Patev S."/>
            <person name="Naranjo-Ortiz M."/>
            <person name="Looney B."/>
            <person name="Konkel Z."/>
            <person name="Slot J.C."/>
            <person name="Sakamoto Y."/>
            <person name="Steenwyk J.L."/>
            <person name="Rokas A."/>
            <person name="Carro J."/>
            <person name="Camarero S."/>
            <person name="Ferreira P."/>
            <person name="Molpeceres G."/>
            <person name="Ruiz-Duenas F.J."/>
            <person name="Serrano A."/>
            <person name="Henrissat B."/>
            <person name="Drula E."/>
            <person name="Hughes K.W."/>
            <person name="Mata J.L."/>
            <person name="Ishikawa N.K."/>
            <person name="Vargas-Isla R."/>
            <person name="Ushijima S."/>
            <person name="Smith C.A."/>
            <person name="Ahrendt S."/>
            <person name="Andreopoulos W."/>
            <person name="He G."/>
            <person name="Labutti K."/>
            <person name="Lipzen A."/>
            <person name="Ng V."/>
            <person name="Sandor L."/>
            <person name="Barry K."/>
            <person name="Martinez A.T."/>
            <person name="Xiao Y."/>
            <person name="Gibbons J.G."/>
            <person name="Terashima K."/>
            <person name="Hibbett D.S."/>
            <person name="Grigoriev I.V."/>
        </authorList>
    </citation>
    <scope>NUCLEOTIDE SEQUENCE</scope>
    <source>
        <strain evidence="11">Sp2 HRB7682 ss15</strain>
    </source>
</reference>
<protein>
    <recommendedName>
        <fullName evidence="9">Ribokinase</fullName>
        <shortName evidence="9">RK</shortName>
        <ecNumber evidence="9">2.7.1.15</ecNumber>
    </recommendedName>
</protein>
<feature type="binding site" evidence="9">
    <location>
        <position position="274"/>
    </location>
    <ligand>
        <name>substrate</name>
    </ligand>
</feature>
<keyword evidence="7 9" id="KW-0630">Potassium</keyword>
<dbReference type="GO" id="GO:0005737">
    <property type="term" value="C:cytoplasm"/>
    <property type="evidence" value="ECO:0007669"/>
    <property type="project" value="UniProtKB-SubCell"/>
</dbReference>
<dbReference type="Proteomes" id="UP001150238">
    <property type="component" value="Unassembled WGS sequence"/>
</dbReference>
<evidence type="ECO:0000256" key="9">
    <source>
        <dbReference type="HAMAP-Rule" id="MF_03215"/>
    </source>
</evidence>
<dbReference type="CDD" id="cd01174">
    <property type="entry name" value="ribokinase"/>
    <property type="match status" value="1"/>
</dbReference>
<comment type="subunit">
    <text evidence="9">Homodimer.</text>
</comment>
<comment type="subcellular location">
    <subcellularLocation>
        <location evidence="9">Cytoplasm</location>
    </subcellularLocation>
    <subcellularLocation>
        <location evidence="9">Nucleus</location>
    </subcellularLocation>
</comment>
<feature type="binding site" evidence="9">
    <location>
        <position position="317"/>
    </location>
    <ligand>
        <name>K(+)</name>
        <dbReference type="ChEBI" id="CHEBI:29103"/>
    </ligand>
</feature>
<proteinExistence type="inferred from homology"/>
<feature type="binding site" evidence="9">
    <location>
        <position position="134"/>
    </location>
    <ligand>
        <name>substrate</name>
    </ligand>
</feature>
<sequence>MNSKCVIRGSINIDEFFYVKDIVHPGETISSHRLSKRAGGKGANQAVAVARAGASVALVGSVGEDGCWVVESLKDSQVDVSDIQIVPASIIGRAVIQLTDDGENSIILFKGANYAQHPKKSLPSGATYVLLQNEIPLEDTLAYINAAAEATVIVFNPSPVPSDTEVKEFPWDKITWLIVNEREASDICQALFSGAPDINVPGSGEAVCANISAYPILLRLSSQFPKTNIVCTLGAAGVLALVPSLQDSTASSEPIFLPAAKLQDGVVDTTGAGDCFTGYLVAGLMEIHDVRSKVLQRKDIISILKRCVQAAGMCVEKRGALESIPHAKDVDTHAIS</sequence>
<evidence type="ECO:0000259" key="10">
    <source>
        <dbReference type="Pfam" id="PF00294"/>
    </source>
</evidence>
<dbReference type="EC" id="2.7.1.15" evidence="9"/>
<dbReference type="Pfam" id="PF00294">
    <property type="entry name" value="PfkB"/>
    <property type="match status" value="1"/>
</dbReference>
<dbReference type="InterPro" id="IPR029056">
    <property type="entry name" value="Ribokinase-like"/>
</dbReference>
<feature type="binding site" evidence="9">
    <location>
        <begin position="273"/>
        <end position="274"/>
    </location>
    <ligand>
        <name>ATP</name>
        <dbReference type="ChEBI" id="CHEBI:30616"/>
    </ligand>
</feature>
<evidence type="ECO:0000313" key="12">
    <source>
        <dbReference type="Proteomes" id="UP001150238"/>
    </source>
</evidence>
<keyword evidence="9" id="KW-0963">Cytoplasm</keyword>
<name>A0A9W9DDK3_9AGAR</name>
<dbReference type="PANTHER" id="PTHR10584:SF166">
    <property type="entry name" value="RIBOKINASE"/>
    <property type="match status" value="1"/>
</dbReference>
<dbReference type="InterPro" id="IPR011611">
    <property type="entry name" value="PfkB_dom"/>
</dbReference>
<feature type="binding site" evidence="9">
    <location>
        <begin position="12"/>
        <end position="14"/>
    </location>
    <ligand>
        <name>substrate</name>
    </ligand>
</feature>
<comment type="function">
    <text evidence="9">Catalyzes the phosphorylation of ribose at O-5 in a reaction requiring ATP and magnesium. The resulting D-ribose-5-phosphate can then be used either for sythesis of nucleotides, histidine, and tryptophan, or as a component of the pentose phosphate pathway.</text>
</comment>
<feature type="binding site" evidence="9">
    <location>
        <position position="268"/>
    </location>
    <ligand>
        <name>K(+)</name>
        <dbReference type="ChEBI" id="CHEBI:29103"/>
    </ligand>
</feature>
<evidence type="ECO:0000256" key="3">
    <source>
        <dbReference type="ARBA" id="ARBA00022741"/>
    </source>
</evidence>
<keyword evidence="5 9" id="KW-0067">ATP-binding</keyword>
<comment type="caution">
    <text evidence="11">The sequence shown here is derived from an EMBL/GenBank/DDBJ whole genome shotgun (WGS) entry which is preliminary data.</text>
</comment>
<evidence type="ECO:0000256" key="1">
    <source>
        <dbReference type="ARBA" id="ARBA00022679"/>
    </source>
</evidence>
<dbReference type="GO" id="GO:0046872">
    <property type="term" value="F:metal ion binding"/>
    <property type="evidence" value="ECO:0007669"/>
    <property type="project" value="UniProtKB-KW"/>
</dbReference>
<evidence type="ECO:0000256" key="2">
    <source>
        <dbReference type="ARBA" id="ARBA00022723"/>
    </source>
</evidence>
<dbReference type="HAMAP" id="MF_01987">
    <property type="entry name" value="Ribokinase"/>
    <property type="match status" value="1"/>
</dbReference>
<evidence type="ECO:0000256" key="8">
    <source>
        <dbReference type="ARBA" id="ARBA00023277"/>
    </source>
</evidence>
<gene>
    <name evidence="11" type="ORF">C8J55DRAFT_441871</name>
</gene>
<comment type="similarity">
    <text evidence="9">Belongs to the carbohydrate kinase PfkB family. Ribokinase subfamily.</text>
</comment>
<keyword evidence="8 9" id="KW-0119">Carbohydrate metabolism</keyword>
<keyword evidence="4 9" id="KW-0418">Kinase</keyword>
<dbReference type="PANTHER" id="PTHR10584">
    <property type="entry name" value="SUGAR KINASE"/>
    <property type="match status" value="1"/>
</dbReference>
<feature type="binding site" evidence="9">
    <location>
        <position position="319"/>
    </location>
    <ligand>
        <name>K(+)</name>
        <dbReference type="ChEBI" id="CHEBI:29103"/>
    </ligand>
</feature>
<feature type="binding site" evidence="9">
    <location>
        <position position="270"/>
    </location>
    <ligand>
        <name>K(+)</name>
        <dbReference type="ChEBI" id="CHEBI:29103"/>
    </ligand>
</feature>
<evidence type="ECO:0000256" key="7">
    <source>
        <dbReference type="ARBA" id="ARBA00022958"/>
    </source>
</evidence>
<dbReference type="GO" id="GO:0005524">
    <property type="term" value="F:ATP binding"/>
    <property type="evidence" value="ECO:0007669"/>
    <property type="project" value="UniProtKB-UniRule"/>
</dbReference>
<accession>A0A9W9DDK3</accession>
<keyword evidence="2 9" id="KW-0479">Metal-binding</keyword>
<dbReference type="GO" id="GO:0019303">
    <property type="term" value="P:D-ribose catabolic process"/>
    <property type="evidence" value="ECO:0007669"/>
    <property type="project" value="UniProtKB-UniRule"/>
</dbReference>
<feature type="domain" description="Carbohydrate kinase PfkB" evidence="10">
    <location>
        <begin position="4"/>
        <end position="326"/>
    </location>
</feature>
<dbReference type="EMBL" id="JANVFS010000056">
    <property type="protein sequence ID" value="KAJ4464770.1"/>
    <property type="molecule type" value="Genomic_DNA"/>
</dbReference>
<dbReference type="AlphaFoldDB" id="A0A9W9DDK3"/>
<evidence type="ECO:0000256" key="6">
    <source>
        <dbReference type="ARBA" id="ARBA00022842"/>
    </source>
</evidence>
<keyword evidence="9" id="KW-0539">Nucleus</keyword>
<comment type="pathway">
    <text evidence="9">Carbohydrate metabolism; D-ribose degradation; D-ribose 5-phosphate from beta-D-ribopyranose: step 2/2.</text>
</comment>
<comment type="catalytic activity">
    <reaction evidence="9">
        <text>D-ribose + ATP = D-ribose 5-phosphate + ADP + H(+)</text>
        <dbReference type="Rhea" id="RHEA:13697"/>
        <dbReference type="ChEBI" id="CHEBI:15378"/>
        <dbReference type="ChEBI" id="CHEBI:30616"/>
        <dbReference type="ChEBI" id="CHEBI:47013"/>
        <dbReference type="ChEBI" id="CHEBI:78346"/>
        <dbReference type="ChEBI" id="CHEBI:456216"/>
        <dbReference type="EC" id="2.7.1.15"/>
    </reaction>
</comment>
<feature type="binding site" evidence="9">
    <location>
        <position position="180"/>
    </location>
    <ligand>
        <name>ATP</name>
        <dbReference type="ChEBI" id="CHEBI:30616"/>
    </ligand>
</feature>
<feature type="binding site" evidence="9">
    <location>
        <begin position="40"/>
        <end position="44"/>
    </location>
    <ligand>
        <name>substrate</name>
    </ligand>
</feature>
<dbReference type="PRINTS" id="PR00990">
    <property type="entry name" value="RIBOKINASE"/>
</dbReference>
<feature type="active site" description="Proton acceptor" evidence="9">
    <location>
        <position position="274"/>
    </location>
</feature>
<dbReference type="Gene3D" id="3.40.1190.20">
    <property type="match status" value="1"/>
</dbReference>
<feature type="binding site" evidence="9">
    <location>
        <position position="314"/>
    </location>
    <ligand>
        <name>K(+)</name>
        <dbReference type="ChEBI" id="CHEBI:29103"/>
    </ligand>
</feature>
<dbReference type="InterPro" id="IPR011877">
    <property type="entry name" value="Ribokinase"/>
</dbReference>
<comment type="cofactor">
    <cofactor evidence="9">
        <name>Mg(2+)</name>
        <dbReference type="ChEBI" id="CHEBI:18420"/>
    </cofactor>
    <text evidence="9">Requires a divalent cation, most likely magnesium in vivo, as an electrophilic catalyst to aid phosphoryl group transfer. It is the chelate of the metal and the nucleotide that is the actual substrate.</text>
</comment>
<reference evidence="11" key="2">
    <citation type="journal article" date="2023" name="Proc. Natl. Acad. Sci. U.S.A.">
        <title>A global phylogenomic analysis of the shiitake genus Lentinula.</title>
        <authorList>
            <person name="Sierra-Patev S."/>
            <person name="Min B."/>
            <person name="Naranjo-Ortiz M."/>
            <person name="Looney B."/>
            <person name="Konkel Z."/>
            <person name="Slot J.C."/>
            <person name="Sakamoto Y."/>
            <person name="Steenwyk J.L."/>
            <person name="Rokas A."/>
            <person name="Carro J."/>
            <person name="Camarero S."/>
            <person name="Ferreira P."/>
            <person name="Molpeceres G."/>
            <person name="Ruiz-Duenas F.J."/>
            <person name="Serrano A."/>
            <person name="Henrissat B."/>
            <person name="Drula E."/>
            <person name="Hughes K.W."/>
            <person name="Mata J.L."/>
            <person name="Ishikawa N.K."/>
            <person name="Vargas-Isla R."/>
            <person name="Ushijima S."/>
            <person name="Smith C.A."/>
            <person name="Donoghue J."/>
            <person name="Ahrendt S."/>
            <person name="Andreopoulos W."/>
            <person name="He G."/>
            <person name="LaButti K."/>
            <person name="Lipzen A."/>
            <person name="Ng V."/>
            <person name="Riley R."/>
            <person name="Sandor L."/>
            <person name="Barry K."/>
            <person name="Martinez A.T."/>
            <person name="Xiao Y."/>
            <person name="Gibbons J.G."/>
            <person name="Terashima K."/>
            <person name="Grigoriev I.V."/>
            <person name="Hibbett D."/>
        </authorList>
    </citation>
    <scope>NUCLEOTIDE SEQUENCE</scope>
    <source>
        <strain evidence="11">Sp2 HRB7682 ss15</strain>
    </source>
</reference>
<dbReference type="InterPro" id="IPR002139">
    <property type="entry name" value="Ribo/fructo_kinase"/>
</dbReference>
<feature type="binding site" evidence="9">
    <location>
        <begin position="232"/>
        <end position="237"/>
    </location>
    <ligand>
        <name>ATP</name>
        <dbReference type="ChEBI" id="CHEBI:30616"/>
    </ligand>
</feature>
<keyword evidence="1 9" id="KW-0808">Transferase</keyword>
<feature type="binding site" evidence="9">
    <location>
        <position position="323"/>
    </location>
    <ligand>
        <name>K(+)</name>
        <dbReference type="ChEBI" id="CHEBI:29103"/>
    </ligand>
</feature>
<dbReference type="GO" id="GO:0005634">
    <property type="term" value="C:nucleus"/>
    <property type="evidence" value="ECO:0007669"/>
    <property type="project" value="UniProtKB-SubCell"/>
</dbReference>
<comment type="caution">
    <text evidence="9">Lacks conserved residue(s) required for the propagation of feature annotation.</text>
</comment>
<keyword evidence="6 9" id="KW-0460">Magnesium</keyword>
<comment type="activity regulation">
    <text evidence="9">Activated by a monovalent cation that binds near, but not in, the active site. The most likely occupant of the site in vivo is potassium. Ion binding induces a conformational change that may alter substrate affinity.</text>
</comment>
<evidence type="ECO:0000256" key="5">
    <source>
        <dbReference type="ARBA" id="ARBA00022840"/>
    </source>
</evidence>
<keyword evidence="3 9" id="KW-0547">Nucleotide-binding</keyword>
<dbReference type="GO" id="GO:0004747">
    <property type="term" value="F:ribokinase activity"/>
    <property type="evidence" value="ECO:0007669"/>
    <property type="project" value="UniProtKB-UniRule"/>
</dbReference>
<evidence type="ECO:0000256" key="4">
    <source>
        <dbReference type="ARBA" id="ARBA00022777"/>
    </source>
</evidence>